<dbReference type="Proteomes" id="UP001189429">
    <property type="component" value="Unassembled WGS sequence"/>
</dbReference>
<accession>A0ABN9UKC9</accession>
<evidence type="ECO:0000256" key="1">
    <source>
        <dbReference type="SAM" id="MobiDB-lite"/>
    </source>
</evidence>
<evidence type="ECO:0000313" key="2">
    <source>
        <dbReference type="EMBL" id="CAK0860289.1"/>
    </source>
</evidence>
<feature type="non-terminal residue" evidence="2">
    <location>
        <position position="160"/>
    </location>
</feature>
<protein>
    <recommendedName>
        <fullName evidence="4">Subtilisin</fullName>
    </recommendedName>
</protein>
<keyword evidence="3" id="KW-1185">Reference proteome</keyword>
<gene>
    <name evidence="2" type="ORF">PCOR1329_LOCUS49295</name>
</gene>
<reference evidence="2" key="1">
    <citation type="submission" date="2023-10" db="EMBL/GenBank/DDBJ databases">
        <authorList>
            <person name="Chen Y."/>
            <person name="Shah S."/>
            <person name="Dougan E. K."/>
            <person name="Thang M."/>
            <person name="Chan C."/>
        </authorList>
    </citation>
    <scope>NUCLEOTIDE SEQUENCE [LARGE SCALE GENOMIC DNA]</scope>
</reference>
<feature type="region of interest" description="Disordered" evidence="1">
    <location>
        <begin position="14"/>
        <end position="44"/>
    </location>
</feature>
<comment type="caution">
    <text evidence="2">The sequence shown here is derived from an EMBL/GenBank/DDBJ whole genome shotgun (WGS) entry which is preliminary data.</text>
</comment>
<dbReference type="EMBL" id="CAUYUJ010015962">
    <property type="protein sequence ID" value="CAK0860289.1"/>
    <property type="molecule type" value="Genomic_DNA"/>
</dbReference>
<feature type="compositionally biased region" description="Low complexity" evidence="1">
    <location>
        <begin position="19"/>
        <end position="33"/>
    </location>
</feature>
<proteinExistence type="predicted"/>
<name>A0ABN9UKC9_9DINO</name>
<organism evidence="2 3">
    <name type="scientific">Prorocentrum cordatum</name>
    <dbReference type="NCBI Taxonomy" id="2364126"/>
    <lineage>
        <taxon>Eukaryota</taxon>
        <taxon>Sar</taxon>
        <taxon>Alveolata</taxon>
        <taxon>Dinophyceae</taxon>
        <taxon>Prorocentrales</taxon>
        <taxon>Prorocentraceae</taxon>
        <taxon>Prorocentrum</taxon>
    </lineage>
</organism>
<evidence type="ECO:0000313" key="3">
    <source>
        <dbReference type="Proteomes" id="UP001189429"/>
    </source>
</evidence>
<sequence>VTRKDKNKVTFDVTDSASGTSTTEDIEATTTGSEEGRTVIGSTEHGGAPLLFPSMVQQDDCDIQDYGDECSPDACNIGRVPAEAPSGSCGGVSTSHHACDAVQVVQVVSAEAETVNAVVPNTFTNMILGSQLFEEVTTVLLSSLTFRFDTLDDVLVQIAD</sequence>
<evidence type="ECO:0008006" key="4">
    <source>
        <dbReference type="Google" id="ProtNLM"/>
    </source>
</evidence>
<feature type="non-terminal residue" evidence="2">
    <location>
        <position position="1"/>
    </location>
</feature>